<dbReference type="PANTHER" id="PTHR43477">
    <property type="entry name" value="DIHYDROANTICAPSIN 7-DEHYDROGENASE"/>
    <property type="match status" value="1"/>
</dbReference>
<proteinExistence type="inferred from homology"/>
<evidence type="ECO:0000313" key="4">
    <source>
        <dbReference type="Proteomes" id="UP000001824"/>
    </source>
</evidence>
<dbReference type="InterPro" id="IPR002347">
    <property type="entry name" value="SDR_fam"/>
</dbReference>
<keyword evidence="2" id="KW-0560">Oxidoreductase</keyword>
<accession>Q0SW03</accession>
<reference evidence="3 4" key="1">
    <citation type="journal article" date="2006" name="Genome Res.">
        <title>Skewed genomic variability in strains of the toxigenic bacterial pathogen, Clostridium perfringens.</title>
        <authorList>
            <person name="Myers G.S."/>
            <person name="Rasko D.A."/>
            <person name="Cheung J.K."/>
            <person name="Ravel J."/>
            <person name="Seshadri R."/>
            <person name="Deboy R.T."/>
            <person name="Ren Q."/>
            <person name="Varga J."/>
            <person name="Awad M.M."/>
            <person name="Brinkac L.M."/>
            <person name="Daugherty S.C."/>
            <person name="Haft D.H."/>
            <person name="Dodson R.J."/>
            <person name="Madupu R."/>
            <person name="Nelson W.C."/>
            <person name="Rosovitz M.J."/>
            <person name="Sullivan S.A."/>
            <person name="Khouri H."/>
            <person name="Dimitrov G.I."/>
            <person name="Watkins K.L."/>
            <person name="Mulligan S."/>
            <person name="Benton J."/>
            <person name="Radune D."/>
            <person name="Fisher D.J."/>
            <person name="Atkins H.S."/>
            <person name="Hiscox T."/>
            <person name="Jost B.H."/>
            <person name="Billington S.J."/>
            <person name="Songer J.G."/>
            <person name="McClane B.A."/>
            <person name="Titball R.W."/>
            <person name="Rood J.I."/>
            <person name="Melville S.B."/>
            <person name="Paulsen I.T."/>
        </authorList>
    </citation>
    <scope>NUCLEOTIDE SEQUENCE [LARGE SCALE GENOMIC DNA]</scope>
    <source>
        <strain evidence="4">SM101 / Type A</strain>
    </source>
</reference>
<dbReference type="SUPFAM" id="SSF51735">
    <property type="entry name" value="NAD(P)-binding Rossmann-fold domains"/>
    <property type="match status" value="1"/>
</dbReference>
<sequence length="97" mass="10453">MVLDYARYGIRVNAVNLGTTDTPMYNEALEFLKNKREATEKAGVKVEAGIVSGKVNSPQNRVARAEEVADVILFLASPEASNVTGIFMPVDGGFTAF</sequence>
<dbReference type="Proteomes" id="UP000001824">
    <property type="component" value="Chromosome"/>
</dbReference>
<comment type="similarity">
    <text evidence="1">Belongs to the short-chain dehydrogenases/reductases (SDR) family.</text>
</comment>
<dbReference type="EMBL" id="CP000312">
    <property type="protein sequence ID" value="ABG87645.1"/>
    <property type="molecule type" value="Genomic_DNA"/>
</dbReference>
<organism evidence="3 4">
    <name type="scientific">Clostridium perfringens (strain SM101 / Type A)</name>
    <dbReference type="NCBI Taxonomy" id="289380"/>
    <lineage>
        <taxon>Bacteria</taxon>
        <taxon>Bacillati</taxon>
        <taxon>Bacillota</taxon>
        <taxon>Clostridia</taxon>
        <taxon>Eubacteriales</taxon>
        <taxon>Clostridiaceae</taxon>
        <taxon>Clostridium</taxon>
    </lineage>
</organism>
<dbReference type="AlphaFoldDB" id="Q0SW03"/>
<evidence type="ECO:0000256" key="2">
    <source>
        <dbReference type="ARBA" id="ARBA00023002"/>
    </source>
</evidence>
<protein>
    <submittedName>
        <fullName evidence="3">Conserved domain protein</fullName>
    </submittedName>
</protein>
<dbReference type="PANTHER" id="PTHR43477:SF1">
    <property type="entry name" value="DIHYDROANTICAPSIN 7-DEHYDROGENASE"/>
    <property type="match status" value="1"/>
</dbReference>
<dbReference type="PRINTS" id="PR00081">
    <property type="entry name" value="GDHRDH"/>
</dbReference>
<dbReference type="InterPro" id="IPR036291">
    <property type="entry name" value="NAD(P)-bd_dom_sf"/>
</dbReference>
<dbReference type="Pfam" id="PF13561">
    <property type="entry name" value="adh_short_C2"/>
    <property type="match status" value="1"/>
</dbReference>
<dbReference type="BioCyc" id="CPER289380:GI76-387-MONOMER"/>
<dbReference type="GO" id="GO:0016491">
    <property type="term" value="F:oxidoreductase activity"/>
    <property type="evidence" value="ECO:0007669"/>
    <property type="project" value="UniProtKB-KW"/>
</dbReference>
<evidence type="ECO:0000256" key="1">
    <source>
        <dbReference type="ARBA" id="ARBA00006484"/>
    </source>
</evidence>
<name>Q0SW03_CLOPS</name>
<dbReference type="Gene3D" id="3.40.50.720">
    <property type="entry name" value="NAD(P)-binding Rossmann-like Domain"/>
    <property type="match status" value="1"/>
</dbReference>
<dbReference type="InterPro" id="IPR051122">
    <property type="entry name" value="SDR_DHRS6-like"/>
</dbReference>
<evidence type="ECO:0000313" key="3">
    <source>
        <dbReference type="EMBL" id="ABG87645.1"/>
    </source>
</evidence>
<gene>
    <name evidence="3" type="ordered locus">CPR_0368</name>
</gene>
<dbReference type="KEGG" id="cpr:CPR_0368"/>